<dbReference type="InterPro" id="IPR007593">
    <property type="entry name" value="CD225/Dispanin_fam"/>
</dbReference>
<accession>A0AAV6H1A4</accession>
<evidence type="ECO:0000256" key="5">
    <source>
        <dbReference type="ARBA" id="ARBA00023136"/>
    </source>
</evidence>
<keyword evidence="5 7" id="KW-0472">Membrane</keyword>
<dbReference type="Proteomes" id="UP000823561">
    <property type="component" value="Chromosome 6"/>
</dbReference>
<evidence type="ECO:0000256" key="6">
    <source>
        <dbReference type="SAM" id="MobiDB-lite"/>
    </source>
</evidence>
<comment type="similarity">
    <text evidence="2">Belongs to the CD225/Dispanin family.</text>
</comment>
<evidence type="ECO:0000313" key="8">
    <source>
        <dbReference type="EMBL" id="KAG5279747.1"/>
    </source>
</evidence>
<keyword evidence="9" id="KW-1185">Reference proteome</keyword>
<feature type="region of interest" description="Disordered" evidence="6">
    <location>
        <begin position="30"/>
        <end position="59"/>
    </location>
</feature>
<sequence>MWVERREGERGACKFHSNLVSVTLRLRDSGAAGPSAQRSSPNESMSWMTNQTNSSGVERPEAVTVPLQLVGGTGENGDAPCGFNSQKFSISRCLDSLSQRITSLWPFCRDRDHRRLAIYSVVCGLSCVGATALIFSVKARERRRADPESAQIYSDKARSRALVSILLCLALPFLIAAVVIFASYLLTFVN</sequence>
<feature type="transmembrane region" description="Helical" evidence="7">
    <location>
        <begin position="161"/>
        <end position="186"/>
    </location>
</feature>
<reference evidence="8" key="1">
    <citation type="submission" date="2020-10" db="EMBL/GenBank/DDBJ databases">
        <title>Chromosome-scale genome assembly of the Allis shad, Alosa alosa.</title>
        <authorList>
            <person name="Margot Z."/>
            <person name="Christophe K."/>
            <person name="Cabau C."/>
            <person name="Louis A."/>
            <person name="Berthelot C."/>
            <person name="Parey E."/>
            <person name="Roest Crollius H."/>
            <person name="Montfort J."/>
            <person name="Robinson-Rechavi M."/>
            <person name="Bucao C."/>
            <person name="Bouchez O."/>
            <person name="Gislard M."/>
            <person name="Lluch J."/>
            <person name="Milhes M."/>
            <person name="Lampietro C."/>
            <person name="Lopez Roques C."/>
            <person name="Donnadieu C."/>
            <person name="Braasch I."/>
            <person name="Desvignes T."/>
            <person name="Postlethwait J."/>
            <person name="Bobe J."/>
            <person name="Guiguen Y."/>
        </authorList>
    </citation>
    <scope>NUCLEOTIDE SEQUENCE</scope>
    <source>
        <strain evidence="8">M-15738</strain>
        <tissue evidence="8">Blood</tissue>
    </source>
</reference>
<organism evidence="8 9">
    <name type="scientific">Alosa alosa</name>
    <name type="common">allis shad</name>
    <dbReference type="NCBI Taxonomy" id="278164"/>
    <lineage>
        <taxon>Eukaryota</taxon>
        <taxon>Metazoa</taxon>
        <taxon>Chordata</taxon>
        <taxon>Craniata</taxon>
        <taxon>Vertebrata</taxon>
        <taxon>Euteleostomi</taxon>
        <taxon>Actinopterygii</taxon>
        <taxon>Neopterygii</taxon>
        <taxon>Teleostei</taxon>
        <taxon>Clupei</taxon>
        <taxon>Clupeiformes</taxon>
        <taxon>Clupeoidei</taxon>
        <taxon>Clupeidae</taxon>
        <taxon>Alosa</taxon>
    </lineage>
</organism>
<dbReference type="GO" id="GO:0016020">
    <property type="term" value="C:membrane"/>
    <property type="evidence" value="ECO:0007669"/>
    <property type="project" value="UniProtKB-SubCell"/>
</dbReference>
<gene>
    <name evidence="8" type="ORF">AALO_G00081160</name>
</gene>
<dbReference type="AlphaFoldDB" id="A0AAV6H1A4"/>
<comment type="subcellular location">
    <subcellularLocation>
        <location evidence="1">Membrane</location>
    </subcellularLocation>
</comment>
<evidence type="ECO:0000256" key="2">
    <source>
        <dbReference type="ARBA" id="ARBA00006843"/>
    </source>
</evidence>
<evidence type="ECO:0000313" key="9">
    <source>
        <dbReference type="Proteomes" id="UP000823561"/>
    </source>
</evidence>
<evidence type="ECO:0000256" key="7">
    <source>
        <dbReference type="SAM" id="Phobius"/>
    </source>
</evidence>
<name>A0AAV6H1A4_9TELE</name>
<protein>
    <submittedName>
        <fullName evidence="8">Uncharacterized protein</fullName>
    </submittedName>
</protein>
<evidence type="ECO:0000256" key="4">
    <source>
        <dbReference type="ARBA" id="ARBA00022989"/>
    </source>
</evidence>
<evidence type="ECO:0000256" key="1">
    <source>
        <dbReference type="ARBA" id="ARBA00004370"/>
    </source>
</evidence>
<dbReference type="EMBL" id="JADWDJ010000006">
    <property type="protein sequence ID" value="KAG5279747.1"/>
    <property type="molecule type" value="Genomic_DNA"/>
</dbReference>
<keyword evidence="4 7" id="KW-1133">Transmembrane helix</keyword>
<keyword evidence="3 7" id="KW-0812">Transmembrane</keyword>
<proteinExistence type="inferred from homology"/>
<comment type="caution">
    <text evidence="8">The sequence shown here is derived from an EMBL/GenBank/DDBJ whole genome shotgun (WGS) entry which is preliminary data.</text>
</comment>
<dbReference type="Pfam" id="PF04505">
    <property type="entry name" value="CD225"/>
    <property type="match status" value="1"/>
</dbReference>
<feature type="compositionally biased region" description="Polar residues" evidence="6">
    <location>
        <begin position="36"/>
        <end position="56"/>
    </location>
</feature>
<evidence type="ECO:0000256" key="3">
    <source>
        <dbReference type="ARBA" id="ARBA00022692"/>
    </source>
</evidence>
<feature type="transmembrane region" description="Helical" evidence="7">
    <location>
        <begin position="116"/>
        <end position="135"/>
    </location>
</feature>